<dbReference type="KEGG" id="nnv:QNH39_14715"/>
<dbReference type="Pfam" id="PF00583">
    <property type="entry name" value="Acetyltransf_1"/>
    <property type="match status" value="1"/>
</dbReference>
<keyword evidence="2" id="KW-0012">Acyltransferase</keyword>
<evidence type="ECO:0000259" key="1">
    <source>
        <dbReference type="PROSITE" id="PS51186"/>
    </source>
</evidence>
<dbReference type="Gene3D" id="3.40.630.30">
    <property type="match status" value="1"/>
</dbReference>
<dbReference type="GO" id="GO:0016747">
    <property type="term" value="F:acyltransferase activity, transferring groups other than amino-acyl groups"/>
    <property type="evidence" value="ECO:0007669"/>
    <property type="project" value="InterPro"/>
</dbReference>
<dbReference type="InterPro" id="IPR038764">
    <property type="entry name" value="GNAT_N_AcTrfase_prd"/>
</dbReference>
<dbReference type="EMBL" id="CP126114">
    <property type="protein sequence ID" value="WHY83939.1"/>
    <property type="molecule type" value="Genomic_DNA"/>
</dbReference>
<sequence length="281" mass="32203">MGLLNTITFKRIEELKDIMKVVELQAEIWSSEIVSPQPQLVASIHHGGILVGAFAEEKLVGFSYGFAGFNNEGPYLVSHMTGILPEYQNAGIGYHLKLKQREWAIDYGYKKIVWTYDPLEVRNGYFNVCKLGAYSKRYIPSYYGELNDKLNKGLPTDRLLIEWDICTKRVENAILGMSKNQIENLYETLINCEQASEFSSPIPLKIKDKYSQAGFRVPVPSNIQFIKQQKPEVAHEWRYAVRAAITEAFSKDYIITGVQKEHNSKIHYYILKNKLVEGSHD</sequence>
<dbReference type="AlphaFoldDB" id="A0AA95S971"/>
<dbReference type="CDD" id="cd04301">
    <property type="entry name" value="NAT_SF"/>
    <property type="match status" value="1"/>
</dbReference>
<name>A0AA95S971_9BACI</name>
<keyword evidence="2" id="KW-0808">Transferase</keyword>
<gene>
    <name evidence="2" type="ORF">QNH39_14715</name>
</gene>
<accession>A0AA95S971</accession>
<evidence type="ECO:0000313" key="3">
    <source>
        <dbReference type="Proteomes" id="UP001178288"/>
    </source>
</evidence>
<dbReference type="InterPro" id="IPR000182">
    <property type="entry name" value="GNAT_dom"/>
</dbReference>
<dbReference type="InterPro" id="IPR016181">
    <property type="entry name" value="Acyl_CoA_acyltransferase"/>
</dbReference>
<dbReference type="RefSeq" id="WP_066087869.1">
    <property type="nucleotide sequence ID" value="NZ_CP126114.1"/>
</dbReference>
<feature type="domain" description="N-acetyltransferase" evidence="1">
    <location>
        <begin position="7"/>
        <end position="157"/>
    </location>
</feature>
<dbReference type="Proteomes" id="UP001178288">
    <property type="component" value="Chromosome"/>
</dbReference>
<keyword evidence="3" id="KW-1185">Reference proteome</keyword>
<proteinExistence type="predicted"/>
<dbReference type="SUPFAM" id="SSF55729">
    <property type="entry name" value="Acyl-CoA N-acyltransferases (Nat)"/>
    <property type="match status" value="1"/>
</dbReference>
<dbReference type="EC" id="2.3.1.-" evidence="2"/>
<evidence type="ECO:0000313" key="2">
    <source>
        <dbReference type="EMBL" id="WHY83939.1"/>
    </source>
</evidence>
<reference evidence="2" key="1">
    <citation type="submission" date="2023-05" db="EMBL/GenBank/DDBJ databases">
        <title>Comparative genomics of Bacillaceae isolates and their secondary metabolite potential.</title>
        <authorList>
            <person name="Song L."/>
            <person name="Nielsen L.J."/>
            <person name="Mohite O."/>
            <person name="Xu X."/>
            <person name="Weber T."/>
            <person name="Kovacs A.T."/>
        </authorList>
    </citation>
    <scope>NUCLEOTIDE SEQUENCE</scope>
    <source>
        <strain evidence="2">XLM17</strain>
    </source>
</reference>
<organism evidence="2 3">
    <name type="scientific">Neobacillus novalis</name>
    <dbReference type="NCBI Taxonomy" id="220687"/>
    <lineage>
        <taxon>Bacteria</taxon>
        <taxon>Bacillati</taxon>
        <taxon>Bacillota</taxon>
        <taxon>Bacilli</taxon>
        <taxon>Bacillales</taxon>
        <taxon>Bacillaceae</taxon>
        <taxon>Neobacillus</taxon>
    </lineage>
</organism>
<dbReference type="PANTHER" id="PTHR41700:SF1">
    <property type="entry name" value="N-ACETYLTRANSFERASE DOMAIN-CONTAINING PROTEIN"/>
    <property type="match status" value="1"/>
</dbReference>
<protein>
    <submittedName>
        <fullName evidence="2">GNAT family N-acetyltransferase</fullName>
        <ecNumber evidence="2">2.3.1.-</ecNumber>
    </submittedName>
</protein>
<dbReference type="PROSITE" id="PS51186">
    <property type="entry name" value="GNAT"/>
    <property type="match status" value="1"/>
</dbReference>
<dbReference type="PANTHER" id="PTHR41700">
    <property type="entry name" value="GCN5-RELATED N-ACETYLTRANSFERASE"/>
    <property type="match status" value="1"/>
</dbReference>